<dbReference type="GeneID" id="27310835"/>
<organism evidence="11 12">
    <name type="scientific">Verruconis gallopava</name>
    <dbReference type="NCBI Taxonomy" id="253628"/>
    <lineage>
        <taxon>Eukaryota</taxon>
        <taxon>Fungi</taxon>
        <taxon>Dikarya</taxon>
        <taxon>Ascomycota</taxon>
        <taxon>Pezizomycotina</taxon>
        <taxon>Dothideomycetes</taxon>
        <taxon>Pleosporomycetidae</taxon>
        <taxon>Venturiales</taxon>
        <taxon>Sympoventuriaceae</taxon>
        <taxon>Verruconis</taxon>
    </lineage>
</organism>
<dbReference type="Gene3D" id="1.20.120.1750">
    <property type="match status" value="1"/>
</dbReference>
<dbReference type="GO" id="GO:0061630">
    <property type="term" value="F:ubiquitin protein ligase activity"/>
    <property type="evidence" value="ECO:0007669"/>
    <property type="project" value="UniProtKB-EC"/>
</dbReference>
<accession>A0A0D2B5A7</accession>
<feature type="region of interest" description="Disordered" evidence="9">
    <location>
        <begin position="272"/>
        <end position="318"/>
    </location>
</feature>
<dbReference type="CDD" id="cd20335">
    <property type="entry name" value="BRcat_RBR"/>
    <property type="match status" value="1"/>
</dbReference>
<feature type="domain" description="RING-type" evidence="10">
    <location>
        <begin position="39"/>
        <end position="271"/>
    </location>
</feature>
<dbReference type="STRING" id="253628.A0A0D2B5A7"/>
<keyword evidence="5" id="KW-0677">Repeat</keyword>
<gene>
    <name evidence="11" type="ORF">PV09_02862</name>
</gene>
<feature type="compositionally biased region" description="Basic and acidic residues" evidence="9">
    <location>
        <begin position="292"/>
        <end position="303"/>
    </location>
</feature>
<dbReference type="VEuPathDB" id="FungiDB:PV09_02862"/>
<dbReference type="Pfam" id="PF01485">
    <property type="entry name" value="IBR"/>
    <property type="match status" value="1"/>
</dbReference>
<protein>
    <recommendedName>
        <fullName evidence="2">RBR-type E3 ubiquitin transferase</fullName>
        <ecNumber evidence="2">2.3.2.31</ecNumber>
    </recommendedName>
</protein>
<evidence type="ECO:0000256" key="9">
    <source>
        <dbReference type="SAM" id="MobiDB-lite"/>
    </source>
</evidence>
<keyword evidence="4" id="KW-0479">Metal-binding</keyword>
<evidence type="ECO:0000256" key="1">
    <source>
        <dbReference type="ARBA" id="ARBA00001798"/>
    </source>
</evidence>
<dbReference type="SUPFAM" id="SSF57850">
    <property type="entry name" value="RING/U-box"/>
    <property type="match status" value="1"/>
</dbReference>
<evidence type="ECO:0000256" key="4">
    <source>
        <dbReference type="ARBA" id="ARBA00022723"/>
    </source>
</evidence>
<dbReference type="EC" id="2.3.2.31" evidence="2"/>
<keyword evidence="12" id="KW-1185">Reference proteome</keyword>
<dbReference type="SMART" id="SM00647">
    <property type="entry name" value="IBR"/>
    <property type="match status" value="1"/>
</dbReference>
<dbReference type="RefSeq" id="XP_016216278.1">
    <property type="nucleotide sequence ID" value="XM_016355972.1"/>
</dbReference>
<proteinExistence type="predicted"/>
<evidence type="ECO:0000256" key="3">
    <source>
        <dbReference type="ARBA" id="ARBA00022679"/>
    </source>
</evidence>
<dbReference type="InParanoid" id="A0A0D2B5A7"/>
<evidence type="ECO:0000259" key="10">
    <source>
        <dbReference type="PROSITE" id="PS51873"/>
    </source>
</evidence>
<dbReference type="OrthoDB" id="10009520at2759"/>
<evidence type="ECO:0000256" key="5">
    <source>
        <dbReference type="ARBA" id="ARBA00022737"/>
    </source>
</evidence>
<feature type="compositionally biased region" description="Acidic residues" evidence="9">
    <location>
        <begin position="272"/>
        <end position="291"/>
    </location>
</feature>
<dbReference type="PROSITE" id="PS51873">
    <property type="entry name" value="TRIAD"/>
    <property type="match status" value="1"/>
</dbReference>
<dbReference type="GO" id="GO:0008270">
    <property type="term" value="F:zinc ion binding"/>
    <property type="evidence" value="ECO:0007669"/>
    <property type="project" value="UniProtKB-KW"/>
</dbReference>
<evidence type="ECO:0000256" key="8">
    <source>
        <dbReference type="ARBA" id="ARBA00022833"/>
    </source>
</evidence>
<evidence type="ECO:0000313" key="12">
    <source>
        <dbReference type="Proteomes" id="UP000053259"/>
    </source>
</evidence>
<evidence type="ECO:0000256" key="2">
    <source>
        <dbReference type="ARBA" id="ARBA00012251"/>
    </source>
</evidence>
<sequence length="397" mass="45612">MPFSAANHGRLRRFVQRVRTRVQNHSNRSHIWKTQMKNNRICCIICSDKSGENVVLSQPCKACMSYWCQSCLSEHCEFATRSITDMPPKCCIALDPRIVLQFLPETNHDRYKRLFLEYRTEAKDRVYCPNSNCTTFISPYEIRKQQISSGECLESKTAVPLNQLQSEVVHRRQDSAMANQDLPIIQCPSCKTEICIRCKKNSHEGACRLEDDPVVAQIRKFGYKRCPRCGYGTRRMWGCSHMQCVCGAHWCWNCERNYNVCDALGGCDNDDDGDDDDSNLEDPEEGTEIADGEAKTDPEETGHNLEGINNPESTTQNLDRGSHAYWERQGLNFGDEPSSMESEETWGCPHDFDQPMEKAGDDLGKQLCWDCWTTIDEQYLKCWMCNLVRCKDCQKLL</sequence>
<name>A0A0D2B5A7_9PEZI</name>
<dbReference type="InterPro" id="IPR044066">
    <property type="entry name" value="TRIAD_supradom"/>
</dbReference>
<dbReference type="InterPro" id="IPR031127">
    <property type="entry name" value="E3_UB_ligase_RBR"/>
</dbReference>
<evidence type="ECO:0000313" key="11">
    <source>
        <dbReference type="EMBL" id="KIW06409.1"/>
    </source>
</evidence>
<dbReference type="AlphaFoldDB" id="A0A0D2B5A7"/>
<comment type="catalytic activity">
    <reaction evidence="1">
        <text>[E2 ubiquitin-conjugating enzyme]-S-ubiquitinyl-L-cysteine + [acceptor protein]-L-lysine = [E2 ubiquitin-conjugating enzyme]-L-cysteine + [acceptor protein]-N(6)-ubiquitinyl-L-lysine.</text>
        <dbReference type="EC" id="2.3.2.31"/>
    </reaction>
</comment>
<keyword evidence="8" id="KW-0862">Zinc</keyword>
<evidence type="ECO:0000256" key="6">
    <source>
        <dbReference type="ARBA" id="ARBA00022771"/>
    </source>
</evidence>
<keyword evidence="3" id="KW-0808">Transferase</keyword>
<dbReference type="PANTHER" id="PTHR11685">
    <property type="entry name" value="RBR FAMILY RING FINGER AND IBR DOMAIN-CONTAINING"/>
    <property type="match status" value="1"/>
</dbReference>
<dbReference type="EMBL" id="KN847535">
    <property type="protein sequence ID" value="KIW06409.1"/>
    <property type="molecule type" value="Genomic_DNA"/>
</dbReference>
<dbReference type="InterPro" id="IPR002867">
    <property type="entry name" value="IBR_dom"/>
</dbReference>
<keyword evidence="7" id="KW-0833">Ubl conjugation pathway</keyword>
<reference evidence="11 12" key="1">
    <citation type="submission" date="2015-01" db="EMBL/GenBank/DDBJ databases">
        <title>The Genome Sequence of Ochroconis gallopava CBS43764.</title>
        <authorList>
            <consortium name="The Broad Institute Genomics Platform"/>
            <person name="Cuomo C."/>
            <person name="de Hoog S."/>
            <person name="Gorbushina A."/>
            <person name="Stielow B."/>
            <person name="Teixiera M."/>
            <person name="Abouelleil A."/>
            <person name="Chapman S.B."/>
            <person name="Priest M."/>
            <person name="Young S.K."/>
            <person name="Wortman J."/>
            <person name="Nusbaum C."/>
            <person name="Birren B."/>
        </authorList>
    </citation>
    <scope>NUCLEOTIDE SEQUENCE [LARGE SCALE GENOMIC DNA]</scope>
    <source>
        <strain evidence="11 12">CBS 43764</strain>
    </source>
</reference>
<keyword evidence="6" id="KW-0863">Zinc-finger</keyword>
<evidence type="ECO:0000256" key="7">
    <source>
        <dbReference type="ARBA" id="ARBA00022786"/>
    </source>
</evidence>
<dbReference type="Proteomes" id="UP000053259">
    <property type="component" value="Unassembled WGS sequence"/>
</dbReference>
<dbReference type="GO" id="GO:0016567">
    <property type="term" value="P:protein ubiquitination"/>
    <property type="evidence" value="ECO:0007669"/>
    <property type="project" value="InterPro"/>
</dbReference>